<dbReference type="PROSITE" id="PS51648">
    <property type="entry name" value="YCGL"/>
    <property type="match status" value="1"/>
</dbReference>
<dbReference type="Pfam" id="PF05166">
    <property type="entry name" value="YcgL"/>
    <property type="match status" value="1"/>
</dbReference>
<dbReference type="PANTHER" id="PTHR38109">
    <property type="entry name" value="PROTEIN YCGL"/>
    <property type="match status" value="1"/>
</dbReference>
<name>A0A1I4SNR3_ECTMO</name>
<dbReference type="SUPFAM" id="SSF160191">
    <property type="entry name" value="YcgL-like"/>
    <property type="match status" value="1"/>
</dbReference>
<dbReference type="Proteomes" id="UP000199556">
    <property type="component" value="Unassembled WGS sequence"/>
</dbReference>
<dbReference type="STRING" id="195064.SAMN05421721_11938"/>
<dbReference type="EMBL" id="FOUO01000019">
    <property type="protein sequence ID" value="SFM66114.1"/>
    <property type="molecule type" value="Genomic_DNA"/>
</dbReference>
<feature type="domain" description="YcgL" evidence="2">
    <location>
        <begin position="1"/>
        <end position="81"/>
    </location>
</feature>
<dbReference type="InterPro" id="IPR027354">
    <property type="entry name" value="YcgL_dom"/>
</dbReference>
<reference evidence="3 4" key="1">
    <citation type="submission" date="2016-10" db="EMBL/GenBank/DDBJ databases">
        <authorList>
            <person name="de Groot N.N."/>
        </authorList>
    </citation>
    <scope>NUCLEOTIDE SEQUENCE [LARGE SCALE GENOMIC DNA]</scope>
    <source>
        <strain evidence="3 4">DSM 4180</strain>
    </source>
</reference>
<dbReference type="PANTHER" id="PTHR38109:SF1">
    <property type="entry name" value="PROTEIN YCGL"/>
    <property type="match status" value="1"/>
</dbReference>
<keyword evidence="4" id="KW-1185">Reference proteome</keyword>
<dbReference type="OrthoDB" id="7062382at2"/>
<evidence type="ECO:0000313" key="4">
    <source>
        <dbReference type="Proteomes" id="UP000199556"/>
    </source>
</evidence>
<gene>
    <name evidence="3" type="ORF">SAMN05421721_11938</name>
</gene>
<evidence type="ECO:0000256" key="1">
    <source>
        <dbReference type="HAMAP-Rule" id="MF_01866"/>
    </source>
</evidence>
<dbReference type="Gene3D" id="3.10.510.20">
    <property type="entry name" value="YcgL domain"/>
    <property type="match status" value="1"/>
</dbReference>
<evidence type="ECO:0000259" key="2">
    <source>
        <dbReference type="PROSITE" id="PS51648"/>
    </source>
</evidence>
<dbReference type="AlphaFoldDB" id="A0A1I4SNR3"/>
<protein>
    <recommendedName>
        <fullName evidence="1">YcgL domain-containing protein SAMN05421721_11938</fullName>
    </recommendedName>
</protein>
<organism evidence="3 4">
    <name type="scientific">Ectothiorhodospira mobilis</name>
    <dbReference type="NCBI Taxonomy" id="195064"/>
    <lineage>
        <taxon>Bacteria</taxon>
        <taxon>Pseudomonadati</taxon>
        <taxon>Pseudomonadota</taxon>
        <taxon>Gammaproteobacteria</taxon>
        <taxon>Chromatiales</taxon>
        <taxon>Ectothiorhodospiraceae</taxon>
        <taxon>Ectothiorhodospira</taxon>
    </lineage>
</organism>
<proteinExistence type="inferred from homology"/>
<accession>A0A1I4SNR3</accession>
<dbReference type="HAMAP" id="MF_01866">
    <property type="entry name" value="UPF0745"/>
    <property type="match status" value="1"/>
</dbReference>
<dbReference type="RefSeq" id="WP_090487225.1">
    <property type="nucleotide sequence ID" value="NZ_FOUO01000019.1"/>
</dbReference>
<sequence>MQCYVYRSPRRADTYIYLPRRDGFSAVPEPLLQLFGPPELALEIVLTPQRKLAREEAGQVLGNLLRQGFHLQIPSENERPA</sequence>
<evidence type="ECO:0000313" key="3">
    <source>
        <dbReference type="EMBL" id="SFM66114.1"/>
    </source>
</evidence>
<dbReference type="InterPro" id="IPR038068">
    <property type="entry name" value="YcgL-like_sf"/>
</dbReference>